<dbReference type="AlphaFoldDB" id="A0A918IUX8"/>
<gene>
    <name evidence="3" type="ORF">GCM10010503_07150</name>
</gene>
<dbReference type="Proteomes" id="UP000620224">
    <property type="component" value="Unassembled WGS sequence"/>
</dbReference>
<feature type="region of interest" description="Disordered" evidence="1">
    <location>
        <begin position="26"/>
        <end position="47"/>
    </location>
</feature>
<feature type="chain" id="PRO_5038582009" description="Lipoprotein" evidence="2">
    <location>
        <begin position="21"/>
        <end position="129"/>
    </location>
</feature>
<evidence type="ECO:0000313" key="3">
    <source>
        <dbReference type="EMBL" id="GGW33680.1"/>
    </source>
</evidence>
<evidence type="ECO:0000256" key="1">
    <source>
        <dbReference type="SAM" id="MobiDB-lite"/>
    </source>
</evidence>
<keyword evidence="2" id="KW-0732">Signal</keyword>
<sequence length="129" mass="13383">MKRQKFTHRAVPLAMATLFALTGCSGSGGSGKTETRTDPVTGPVTVSRDGSVLTVTADWGGCDEAPRLRASETSTTVSLTVRVTTRTGRGVVCPADARSGPARVTLREALGSRTVTDGTTGRRLPHGKA</sequence>
<protein>
    <recommendedName>
        <fullName evidence="5">Lipoprotein</fullName>
    </recommendedName>
</protein>
<reference evidence="3" key="1">
    <citation type="journal article" date="2014" name="Int. J. Syst. Evol. Microbiol.">
        <title>Complete genome sequence of Corynebacterium casei LMG S-19264T (=DSM 44701T), isolated from a smear-ripened cheese.</title>
        <authorList>
            <consortium name="US DOE Joint Genome Institute (JGI-PGF)"/>
            <person name="Walter F."/>
            <person name="Albersmeier A."/>
            <person name="Kalinowski J."/>
            <person name="Ruckert C."/>
        </authorList>
    </citation>
    <scope>NUCLEOTIDE SEQUENCE</scope>
    <source>
        <strain evidence="3">JCM 4490</strain>
    </source>
</reference>
<proteinExistence type="predicted"/>
<evidence type="ECO:0000256" key="2">
    <source>
        <dbReference type="SAM" id="SignalP"/>
    </source>
</evidence>
<dbReference type="PROSITE" id="PS51257">
    <property type="entry name" value="PROKAR_LIPOPROTEIN"/>
    <property type="match status" value="1"/>
</dbReference>
<dbReference type="RefSeq" id="WP_190013196.1">
    <property type="nucleotide sequence ID" value="NZ_BMUE01000001.1"/>
</dbReference>
<accession>A0A918IUX8</accession>
<evidence type="ECO:0008006" key="5">
    <source>
        <dbReference type="Google" id="ProtNLM"/>
    </source>
</evidence>
<feature type="signal peptide" evidence="2">
    <location>
        <begin position="1"/>
        <end position="20"/>
    </location>
</feature>
<comment type="caution">
    <text evidence="3">The sequence shown here is derived from an EMBL/GenBank/DDBJ whole genome shotgun (WGS) entry which is preliminary data.</text>
</comment>
<dbReference type="EMBL" id="BMUE01000001">
    <property type="protein sequence ID" value="GGW33680.1"/>
    <property type="molecule type" value="Genomic_DNA"/>
</dbReference>
<name>A0A918IUX8_9ACTN</name>
<keyword evidence="4" id="KW-1185">Reference proteome</keyword>
<evidence type="ECO:0000313" key="4">
    <source>
        <dbReference type="Proteomes" id="UP000620224"/>
    </source>
</evidence>
<organism evidence="3 4">
    <name type="scientific">Streptomyces lucensis JCM 4490</name>
    <dbReference type="NCBI Taxonomy" id="1306176"/>
    <lineage>
        <taxon>Bacteria</taxon>
        <taxon>Bacillati</taxon>
        <taxon>Actinomycetota</taxon>
        <taxon>Actinomycetes</taxon>
        <taxon>Kitasatosporales</taxon>
        <taxon>Streptomycetaceae</taxon>
        <taxon>Streptomyces</taxon>
    </lineage>
</organism>
<reference evidence="3" key="2">
    <citation type="submission" date="2020-09" db="EMBL/GenBank/DDBJ databases">
        <authorList>
            <person name="Sun Q."/>
            <person name="Ohkuma M."/>
        </authorList>
    </citation>
    <scope>NUCLEOTIDE SEQUENCE</scope>
    <source>
        <strain evidence="3">JCM 4490</strain>
    </source>
</reference>